<dbReference type="SUPFAM" id="SSF52047">
    <property type="entry name" value="RNI-like"/>
    <property type="match status" value="1"/>
</dbReference>
<accession>A0A4V6S198</accession>
<sequence length="395" mass="44339">MTHVSRVWRCVAVSIPRLWTRLSVVVQRADINSALELIKLWVPRCRSRPLKIDLTIKKKSCPVVELICPEDFLALFRVLTKTAALLRKGVTNDLDRAYFETHLTAGNSGMLPIVEERYFWFYGRDGAPRTNDELLAPLTVSGIRLASEEFNLEYHSPLSASLTQLNLKDTDGISCLSTTDIVAIFSECKQLRRASVYIDYGDTPLPGQVVAENLISLRLSWAYTADCGALFDHIIAPKLEELEISGDVPAGGPWDHFWRFIVQSRPPLKTLVLEQFDATDDVTNLAECLTIMDQLDSLWLENCVVDDAFIASLGRRSSSGDSVFSRLRAFGLVSADDINGNCLVQSFRNSDRGQLKELFVFDCNGVLQKHCDEIEEYFGTTQMESIIVTPGDEFE</sequence>
<dbReference type="InterPro" id="IPR032675">
    <property type="entry name" value="LRR_dom_sf"/>
</dbReference>
<protein>
    <recommendedName>
        <fullName evidence="3">F-box domain-containing protein</fullName>
    </recommendedName>
</protein>
<proteinExistence type="predicted"/>
<evidence type="ECO:0000313" key="2">
    <source>
        <dbReference type="Proteomes" id="UP000308199"/>
    </source>
</evidence>
<dbReference type="OrthoDB" id="3365698at2759"/>
<evidence type="ECO:0000313" key="1">
    <source>
        <dbReference type="EMBL" id="THH09453.1"/>
    </source>
</evidence>
<gene>
    <name evidence="1" type="ORF">EW145_g2013</name>
</gene>
<evidence type="ECO:0008006" key="3">
    <source>
        <dbReference type="Google" id="ProtNLM"/>
    </source>
</evidence>
<dbReference type="Proteomes" id="UP000308199">
    <property type="component" value="Unassembled WGS sequence"/>
</dbReference>
<keyword evidence="2" id="KW-1185">Reference proteome</keyword>
<name>A0A4V6S198_9AGAM</name>
<organism evidence="1 2">
    <name type="scientific">Phellinidium pouzarii</name>
    <dbReference type="NCBI Taxonomy" id="167371"/>
    <lineage>
        <taxon>Eukaryota</taxon>
        <taxon>Fungi</taxon>
        <taxon>Dikarya</taxon>
        <taxon>Basidiomycota</taxon>
        <taxon>Agaricomycotina</taxon>
        <taxon>Agaricomycetes</taxon>
        <taxon>Hymenochaetales</taxon>
        <taxon>Hymenochaetaceae</taxon>
        <taxon>Phellinidium</taxon>
    </lineage>
</organism>
<comment type="caution">
    <text evidence="1">The sequence shown here is derived from an EMBL/GenBank/DDBJ whole genome shotgun (WGS) entry which is preliminary data.</text>
</comment>
<dbReference type="EMBL" id="SGPK01000063">
    <property type="protein sequence ID" value="THH09453.1"/>
    <property type="molecule type" value="Genomic_DNA"/>
</dbReference>
<dbReference type="Gene3D" id="3.80.10.10">
    <property type="entry name" value="Ribonuclease Inhibitor"/>
    <property type="match status" value="1"/>
</dbReference>
<dbReference type="AlphaFoldDB" id="A0A4V6S198"/>
<reference evidence="1 2" key="1">
    <citation type="submission" date="2019-02" db="EMBL/GenBank/DDBJ databases">
        <title>Genome sequencing of the rare red list fungi Phellinidium pouzarii.</title>
        <authorList>
            <person name="Buettner E."/>
            <person name="Kellner H."/>
        </authorList>
    </citation>
    <scope>NUCLEOTIDE SEQUENCE [LARGE SCALE GENOMIC DNA]</scope>
    <source>
        <strain evidence="1 2">DSM 108285</strain>
    </source>
</reference>